<gene>
    <name evidence="11" type="ORF">THITE_2107382</name>
</gene>
<dbReference type="SUPFAM" id="SSF100950">
    <property type="entry name" value="NagB/RpiA/CoA transferase-like"/>
    <property type="match status" value="1"/>
</dbReference>
<keyword evidence="5" id="KW-0648">Protein biosynthesis</keyword>
<accession>G2QTS7</accession>
<reference evidence="11 12" key="1">
    <citation type="journal article" date="2011" name="Nat. Biotechnol.">
        <title>Comparative genomic analysis of the thermophilic biomass-degrading fungi Myceliophthora thermophila and Thielavia terrestris.</title>
        <authorList>
            <person name="Berka R.M."/>
            <person name="Grigoriev I.V."/>
            <person name="Otillar R."/>
            <person name="Salamov A."/>
            <person name="Grimwood J."/>
            <person name="Reid I."/>
            <person name="Ishmael N."/>
            <person name="John T."/>
            <person name="Darmond C."/>
            <person name="Moisan M.-C."/>
            <person name="Henrissat B."/>
            <person name="Coutinho P.M."/>
            <person name="Lombard V."/>
            <person name="Natvig D.O."/>
            <person name="Lindquist E."/>
            <person name="Schmutz J."/>
            <person name="Lucas S."/>
            <person name="Harris P."/>
            <person name="Powlowski J."/>
            <person name="Bellemare A."/>
            <person name="Taylor D."/>
            <person name="Butler G."/>
            <person name="de Vries R.P."/>
            <person name="Allijn I.E."/>
            <person name="van den Brink J."/>
            <person name="Ushinsky S."/>
            <person name="Storms R."/>
            <person name="Powell A.J."/>
            <person name="Paulsen I.T."/>
            <person name="Elbourne L.D.H."/>
            <person name="Baker S.E."/>
            <person name="Magnuson J."/>
            <person name="LaBoissiere S."/>
            <person name="Clutterbuck A.J."/>
            <person name="Martinez D."/>
            <person name="Wogulis M."/>
            <person name="de Leon A.L."/>
            <person name="Rey M.W."/>
            <person name="Tsang A."/>
        </authorList>
    </citation>
    <scope>NUCLEOTIDE SEQUENCE [LARGE SCALE GENOMIC DNA]</scope>
    <source>
        <strain evidence="12">ATCC 38088 / NRRL 8126</strain>
    </source>
</reference>
<dbReference type="Proteomes" id="UP000008181">
    <property type="component" value="Chromosome 1"/>
</dbReference>
<comment type="similarity">
    <text evidence="2 9">Belongs to the eIF-2B alpha/beta/delta subunits family.</text>
</comment>
<dbReference type="InterPro" id="IPR000649">
    <property type="entry name" value="IF-2B-related"/>
</dbReference>
<dbReference type="AlphaFoldDB" id="G2QTS7"/>
<evidence type="ECO:0000256" key="4">
    <source>
        <dbReference type="ARBA" id="ARBA00022540"/>
    </source>
</evidence>
<dbReference type="InterPro" id="IPR037171">
    <property type="entry name" value="NagB/RpiA_transferase-like"/>
</dbReference>
<dbReference type="STRING" id="578455.G2QTS7"/>
<evidence type="ECO:0000256" key="10">
    <source>
        <dbReference type="SAM" id="MobiDB-lite"/>
    </source>
</evidence>
<sequence>MASESNGPPSRAPVAQDGPKGAPAAPNPTGSPANPEKLTAAQLKAKAKAEKAARRAQVKEARAATAAAQPNQEKWAPSVDTRGGKGKGKQDGPQLQNRGGHRPSVSGRRPSVPAADKDVRSGIPDGFSHVPMARRIPTSQAHKDVHPAVLAVGQQMATFALKDSISRLKATLFAFRKVIESYETPKGNSLSRHFVPHVLNPQIEYLTECRPMCFAMGNAIRLLKGRVNKFNIDTAEDEAKEGLLEWIDFLINERITLAEYAIARNAAHSINEGDTILTYGHHRLVEKTLLEAKHNGKSFDVIIIDDPYERGGQKLAKTLRHAGIHVLYSPNLGGLRPKVAAASNVFLGGEAIFANGSLHAPSGTADVAMAAMNAGVKVIVLCETINFDRDRVSVDALTYNEIDPERNTADCFRLLYDNTHDKYITGVITEFESGGGNSPAQAILALLRKQEDPLIA</sequence>
<comment type="subcellular location">
    <subcellularLocation>
        <location evidence="1">Cytoplasm</location>
        <location evidence="1">Cytosol</location>
    </subcellularLocation>
</comment>
<evidence type="ECO:0000256" key="7">
    <source>
        <dbReference type="ARBA" id="ARBA00044356"/>
    </source>
</evidence>
<feature type="region of interest" description="Disordered" evidence="10">
    <location>
        <begin position="1"/>
        <end position="130"/>
    </location>
</feature>
<dbReference type="PANTHER" id="PTHR10233">
    <property type="entry name" value="TRANSLATION INITIATION FACTOR EIF-2B"/>
    <property type="match status" value="1"/>
</dbReference>
<evidence type="ECO:0000256" key="8">
    <source>
        <dbReference type="ARBA" id="ARBA00046432"/>
    </source>
</evidence>
<feature type="compositionally biased region" description="Basic and acidic residues" evidence="10">
    <location>
        <begin position="47"/>
        <end position="62"/>
    </location>
</feature>
<evidence type="ECO:0000313" key="12">
    <source>
        <dbReference type="Proteomes" id="UP000008181"/>
    </source>
</evidence>
<dbReference type="GO" id="GO:0005829">
    <property type="term" value="C:cytosol"/>
    <property type="evidence" value="ECO:0007669"/>
    <property type="project" value="UniProtKB-SubCell"/>
</dbReference>
<dbReference type="eggNOG" id="KOG1467">
    <property type="taxonomic scope" value="Eukaryota"/>
</dbReference>
<name>G2QTS7_THETT</name>
<dbReference type="RefSeq" id="XP_003649123.1">
    <property type="nucleotide sequence ID" value="XM_003649075.1"/>
</dbReference>
<organism evidence="11 12">
    <name type="scientific">Thermothielavioides terrestris (strain ATCC 38088 / NRRL 8126)</name>
    <name type="common">Thielavia terrestris</name>
    <dbReference type="NCBI Taxonomy" id="578455"/>
    <lineage>
        <taxon>Eukaryota</taxon>
        <taxon>Fungi</taxon>
        <taxon>Dikarya</taxon>
        <taxon>Ascomycota</taxon>
        <taxon>Pezizomycotina</taxon>
        <taxon>Sordariomycetes</taxon>
        <taxon>Sordariomycetidae</taxon>
        <taxon>Sordariales</taxon>
        <taxon>Chaetomiaceae</taxon>
        <taxon>Thermothielavioides</taxon>
        <taxon>Thermothielavioides terrestris</taxon>
    </lineage>
</organism>
<dbReference type="Pfam" id="PF01008">
    <property type="entry name" value="IF-2B"/>
    <property type="match status" value="1"/>
</dbReference>
<keyword evidence="3" id="KW-0963">Cytoplasm</keyword>
<dbReference type="OrthoDB" id="10254737at2759"/>
<dbReference type="GeneID" id="11523550"/>
<evidence type="ECO:0000256" key="1">
    <source>
        <dbReference type="ARBA" id="ARBA00004514"/>
    </source>
</evidence>
<dbReference type="InterPro" id="IPR042529">
    <property type="entry name" value="IF_2B-like_C"/>
</dbReference>
<evidence type="ECO:0000256" key="6">
    <source>
        <dbReference type="ARBA" id="ARBA00044147"/>
    </source>
</evidence>
<proteinExistence type="inferred from homology"/>
<dbReference type="KEGG" id="ttt:THITE_2107382"/>
<dbReference type="Gene3D" id="3.40.50.10470">
    <property type="entry name" value="Translation initiation factor eif-2b, domain 2"/>
    <property type="match status" value="1"/>
</dbReference>
<keyword evidence="12" id="KW-1185">Reference proteome</keyword>
<dbReference type="EMBL" id="CP003009">
    <property type="protein sequence ID" value="AEO62787.1"/>
    <property type="molecule type" value="Genomic_DNA"/>
</dbReference>
<comment type="subunit">
    <text evidence="8">Component of the translation initiation factor 2B (eIF2B) complex which is a heterodecamer of two sets of five different subunits: alpha, beta, gamma, delta and epsilon. Subunits alpha, beta and delta comprise a regulatory subcomplex and subunits epsilon and gamma comprise a catalytic subcomplex. Within the complex, the hexameric regulatory complex resides at the center, with the two heterodimeric catalytic subcomplexes bound on opposite sides.</text>
</comment>
<dbReference type="PANTHER" id="PTHR10233:SF14">
    <property type="entry name" value="TRANSLATION INITIATION FACTOR EIF-2B SUBUNIT DELTA"/>
    <property type="match status" value="1"/>
</dbReference>
<evidence type="ECO:0000256" key="2">
    <source>
        <dbReference type="ARBA" id="ARBA00007251"/>
    </source>
</evidence>
<protein>
    <recommendedName>
        <fullName evidence="6">Translation initiation factor eIF2B subunit delta</fullName>
    </recommendedName>
    <alternativeName>
        <fullName evidence="7">eIF2B GDP-GTP exchange factor subunit delta</fullName>
    </alternativeName>
</protein>
<dbReference type="HOGENOM" id="CLU_016218_3_1_1"/>
<evidence type="ECO:0000256" key="5">
    <source>
        <dbReference type="ARBA" id="ARBA00022917"/>
    </source>
</evidence>
<evidence type="ECO:0000313" key="11">
    <source>
        <dbReference type="EMBL" id="AEO62787.1"/>
    </source>
</evidence>
<evidence type="ECO:0000256" key="3">
    <source>
        <dbReference type="ARBA" id="ARBA00022490"/>
    </source>
</evidence>
<dbReference type="GO" id="GO:0003743">
    <property type="term" value="F:translation initiation factor activity"/>
    <property type="evidence" value="ECO:0007669"/>
    <property type="project" value="UniProtKB-KW"/>
</dbReference>
<evidence type="ECO:0000256" key="9">
    <source>
        <dbReference type="RuleBase" id="RU003814"/>
    </source>
</evidence>
<keyword evidence="4" id="KW-0396">Initiation factor</keyword>